<feature type="active site" description="Charge relay system" evidence="5">
    <location>
        <position position="522"/>
    </location>
</feature>
<dbReference type="CDD" id="cd04847">
    <property type="entry name" value="Peptidases_S8_Subtilisin_like_2"/>
    <property type="match status" value="1"/>
</dbReference>
<dbReference type="RefSeq" id="WP_346083080.1">
    <property type="nucleotide sequence ID" value="NZ_BAAAGV010000015.1"/>
</dbReference>
<evidence type="ECO:0000256" key="1">
    <source>
        <dbReference type="ARBA" id="ARBA00011073"/>
    </source>
</evidence>
<dbReference type="PANTHER" id="PTHR43806">
    <property type="entry name" value="PEPTIDASE S8"/>
    <property type="match status" value="1"/>
</dbReference>
<keyword evidence="3 5" id="KW-0378">Hydrolase</keyword>
<dbReference type="PROSITE" id="PS51892">
    <property type="entry name" value="SUBTILASE"/>
    <property type="match status" value="1"/>
</dbReference>
<reference evidence="7 8" key="1">
    <citation type="submission" date="2023-05" db="EMBL/GenBank/DDBJ databases">
        <title>Streptomyces fuscus sp. nov., a brown-black pigment producing actinomyces isolated from dry sand of Sea duck farm.</title>
        <authorList>
            <person name="Xie J."/>
            <person name="Shen N."/>
        </authorList>
    </citation>
    <scope>NUCLEOTIDE SEQUENCE [LARGE SCALE GENOMIC DNA]</scope>
    <source>
        <strain evidence="7 8">CGMCC 4.1883</strain>
    </source>
</reference>
<dbReference type="Gene3D" id="3.40.50.200">
    <property type="entry name" value="Peptidase S8/S53 domain"/>
    <property type="match status" value="1"/>
</dbReference>
<gene>
    <name evidence="7" type="ORF">QNO05_11110</name>
</gene>
<evidence type="ECO:0000256" key="3">
    <source>
        <dbReference type="ARBA" id="ARBA00022801"/>
    </source>
</evidence>
<keyword evidence="8" id="KW-1185">Reference proteome</keyword>
<protein>
    <submittedName>
        <fullName evidence="7">S8 family peptidase</fullName>
    </submittedName>
</protein>
<organism evidence="7 8">
    <name type="scientific">Streptomyces thermocarboxydus</name>
    <dbReference type="NCBI Taxonomy" id="59299"/>
    <lineage>
        <taxon>Bacteria</taxon>
        <taxon>Bacillati</taxon>
        <taxon>Actinomycetota</taxon>
        <taxon>Actinomycetes</taxon>
        <taxon>Kitasatosporales</taxon>
        <taxon>Streptomycetaceae</taxon>
        <taxon>Streptomyces</taxon>
    </lineage>
</organism>
<dbReference type="InterPro" id="IPR000209">
    <property type="entry name" value="Peptidase_S8/S53_dom"/>
</dbReference>
<evidence type="ECO:0000256" key="5">
    <source>
        <dbReference type="PROSITE-ProRule" id="PRU01240"/>
    </source>
</evidence>
<comment type="caution">
    <text evidence="7">The sequence shown here is derived from an EMBL/GenBank/DDBJ whole genome shotgun (WGS) entry which is preliminary data.</text>
</comment>
<dbReference type="PRINTS" id="PR00723">
    <property type="entry name" value="SUBTILISIN"/>
</dbReference>
<feature type="active site" description="Charge relay system" evidence="5">
    <location>
        <position position="288"/>
    </location>
</feature>
<dbReference type="Proteomes" id="UP001257895">
    <property type="component" value="Unassembled WGS sequence"/>
</dbReference>
<proteinExistence type="inferred from homology"/>
<evidence type="ECO:0000256" key="2">
    <source>
        <dbReference type="ARBA" id="ARBA00022670"/>
    </source>
</evidence>
<dbReference type="EMBL" id="JASKMB010000008">
    <property type="protein sequence ID" value="MDT6970389.1"/>
    <property type="molecule type" value="Genomic_DNA"/>
</dbReference>
<dbReference type="Pfam" id="PF00082">
    <property type="entry name" value="Peptidase_S8"/>
    <property type="match status" value="1"/>
</dbReference>
<dbReference type="InterPro" id="IPR050131">
    <property type="entry name" value="Peptidase_S8_subtilisin-like"/>
</dbReference>
<dbReference type="SUPFAM" id="SSF52743">
    <property type="entry name" value="Subtilisin-like"/>
    <property type="match status" value="1"/>
</dbReference>
<accession>A0ABU3J5S6</accession>
<comment type="similarity">
    <text evidence="1 5">Belongs to the peptidase S8 family.</text>
</comment>
<evidence type="ECO:0000256" key="4">
    <source>
        <dbReference type="ARBA" id="ARBA00022825"/>
    </source>
</evidence>
<dbReference type="InterPro" id="IPR036852">
    <property type="entry name" value="Peptidase_S8/S53_dom_sf"/>
</dbReference>
<dbReference type="InterPro" id="IPR034074">
    <property type="entry name" value="Y4bN_pept_dom"/>
</dbReference>
<keyword evidence="2 5" id="KW-0645">Protease</keyword>
<dbReference type="PANTHER" id="PTHR43806:SF11">
    <property type="entry name" value="CEREVISIN-RELATED"/>
    <property type="match status" value="1"/>
</dbReference>
<feature type="domain" description="Peptidase S8/S53" evidence="6">
    <location>
        <begin position="248"/>
        <end position="584"/>
    </location>
</feature>
<evidence type="ECO:0000313" key="8">
    <source>
        <dbReference type="Proteomes" id="UP001257895"/>
    </source>
</evidence>
<sequence>MSGRGTGRRFNNRKKHGDDIHGDLDFVFHELQQRQPALGIDPRLILIVEIDAQTVGPADETDWSRAGLRVVEAREASRVIAFSDDPQMAEFLRRLDAYSEGPRSGNKTASYETFFDNITSVRPYGRADRPGQALAARLAQTDDQTDDVLTVDVEVWHPGDQEKADGWLKALNTALARVGAEVHDSFSSQAAGVSLMRVTASTQIISALLNVDLIAKVDVLPAGTVDHLSPSDVKAEQLAGLPESPSDAPIVGLIDSGVQAEHPLLRGCVVEATTVSDAFSDGVDRHGHGTNVASVLLRGSIEEQLASGDWDVPPCRLISVRVLNAENQVSYTKLPQSEITQAVAYLASQGVKVINISLGDEDSLIGRGSGAPTLAAVLDSLARKFGIVFIVPTGNVIPAEYSGPFDAEFRSDYPQRMVDSPVVSLMDPAPSALSLTVGGAVPPLRAAALGQSPIGKPGWPSPFSRIGPGINGAIKPEVSAPAGTLGQALDDSQPKRVDAFMVAVADGRLDSQALVSYDVGTSLAAPHVARACAVVEDAYPDASANLIRALVLQSATSKESPFSAVANMSDGKREAQTLRFCGYGQVSEQRSVLSGERDTVLFAEEEIPLDSVHLYTIPIPDAFFASGAEERGIAVALCYDPPVRARRMDYLGSRMQFELLRGVSPASTIDLLLAEEKQARRARKAAGLSLPTISSLPSSQRIPLKPSRSARSAGANQLGRFVWRSALKSFNENSDEFVLAVQNVNRWDMPTRKQSYAIAVRLWVGDRLPPVYMDLRTKVRTMRAQAAARAQIRS</sequence>
<evidence type="ECO:0000313" key="7">
    <source>
        <dbReference type="EMBL" id="MDT6970389.1"/>
    </source>
</evidence>
<keyword evidence="4 5" id="KW-0720">Serine protease</keyword>
<dbReference type="InterPro" id="IPR015500">
    <property type="entry name" value="Peptidase_S8_subtilisin-rel"/>
</dbReference>
<evidence type="ECO:0000259" key="6">
    <source>
        <dbReference type="Pfam" id="PF00082"/>
    </source>
</evidence>
<feature type="active site" description="Charge relay system" evidence="5">
    <location>
        <position position="255"/>
    </location>
</feature>
<name>A0ABU3J5S6_9ACTN</name>